<dbReference type="Gene3D" id="2.60.120.10">
    <property type="entry name" value="Jelly Rolls"/>
    <property type="match status" value="1"/>
</dbReference>
<proteinExistence type="predicted"/>
<evidence type="ECO:0000259" key="1">
    <source>
        <dbReference type="PROSITE" id="PS50042"/>
    </source>
</evidence>
<name>A0AAV4JM04_9GAST</name>
<gene>
    <name evidence="2" type="ORF">ElyMa_001618900</name>
</gene>
<accession>A0AAV4JM04</accession>
<sequence length="290" mass="33018">MAAGAFRHELMMIPEDSAAVFEIPRDKSKTSVFSVSPRMAPIPKLPPIGGHPCPVNGSLILSPVREDAMMSVQGVVADPPIVKFRRMARVVLMLIQVCNVCKDIVTSGVKKEPWYALLDNLVATSNIKQKRKGPRPFVTFVPNEKRELVQLTFDLSEFKKEHKSEYILTDEVREILSMLPKQRSPESIPKLKDTKLDQDFLFRYRYNRVIVKKGHDPDGIYFVLSGSLIEKNDFGKQPKEIHTGSMFGVRCIENDLICGSRRRHTVLTRTDTELLYLHRQVGQRINSLQC</sequence>
<protein>
    <submittedName>
        <fullName evidence="2">Cyclic nucleotide-binding domain-containing protein 2</fullName>
    </submittedName>
</protein>
<dbReference type="CDD" id="cd00038">
    <property type="entry name" value="CAP_ED"/>
    <property type="match status" value="1"/>
</dbReference>
<dbReference type="InterPro" id="IPR014710">
    <property type="entry name" value="RmlC-like_jellyroll"/>
</dbReference>
<dbReference type="InterPro" id="IPR018490">
    <property type="entry name" value="cNMP-bd_dom_sf"/>
</dbReference>
<dbReference type="PANTHER" id="PTHR23011">
    <property type="entry name" value="CYCLIC NUCLEOTIDE-BINDING DOMAIN CONTAINING PROTEIN"/>
    <property type="match status" value="1"/>
</dbReference>
<evidence type="ECO:0000313" key="2">
    <source>
        <dbReference type="EMBL" id="GFS22567.1"/>
    </source>
</evidence>
<dbReference type="Proteomes" id="UP000762676">
    <property type="component" value="Unassembled WGS sequence"/>
</dbReference>
<feature type="domain" description="Cyclic nucleotide-binding" evidence="1">
    <location>
        <begin position="179"/>
        <end position="285"/>
    </location>
</feature>
<dbReference type="PROSITE" id="PS50042">
    <property type="entry name" value="CNMP_BINDING_3"/>
    <property type="match status" value="1"/>
</dbReference>
<organism evidence="2 3">
    <name type="scientific">Elysia marginata</name>
    <dbReference type="NCBI Taxonomy" id="1093978"/>
    <lineage>
        <taxon>Eukaryota</taxon>
        <taxon>Metazoa</taxon>
        <taxon>Spiralia</taxon>
        <taxon>Lophotrochozoa</taxon>
        <taxon>Mollusca</taxon>
        <taxon>Gastropoda</taxon>
        <taxon>Heterobranchia</taxon>
        <taxon>Euthyneura</taxon>
        <taxon>Panpulmonata</taxon>
        <taxon>Sacoglossa</taxon>
        <taxon>Placobranchoidea</taxon>
        <taxon>Plakobranchidae</taxon>
        <taxon>Elysia</taxon>
    </lineage>
</organism>
<dbReference type="EMBL" id="BMAT01003262">
    <property type="protein sequence ID" value="GFS22567.1"/>
    <property type="molecule type" value="Genomic_DNA"/>
</dbReference>
<dbReference type="AlphaFoldDB" id="A0AAV4JM04"/>
<dbReference type="Pfam" id="PF00027">
    <property type="entry name" value="cNMP_binding"/>
    <property type="match status" value="1"/>
</dbReference>
<evidence type="ECO:0000313" key="3">
    <source>
        <dbReference type="Proteomes" id="UP000762676"/>
    </source>
</evidence>
<comment type="caution">
    <text evidence="2">The sequence shown here is derived from an EMBL/GenBank/DDBJ whole genome shotgun (WGS) entry which is preliminary data.</text>
</comment>
<dbReference type="InterPro" id="IPR000595">
    <property type="entry name" value="cNMP-bd_dom"/>
</dbReference>
<reference evidence="2 3" key="1">
    <citation type="journal article" date="2021" name="Elife">
        <title>Chloroplast acquisition without the gene transfer in kleptoplastic sea slugs, Plakobranchus ocellatus.</title>
        <authorList>
            <person name="Maeda T."/>
            <person name="Takahashi S."/>
            <person name="Yoshida T."/>
            <person name="Shimamura S."/>
            <person name="Takaki Y."/>
            <person name="Nagai Y."/>
            <person name="Toyoda A."/>
            <person name="Suzuki Y."/>
            <person name="Arimoto A."/>
            <person name="Ishii H."/>
            <person name="Satoh N."/>
            <person name="Nishiyama T."/>
            <person name="Hasebe M."/>
            <person name="Maruyama T."/>
            <person name="Minagawa J."/>
            <person name="Obokata J."/>
            <person name="Shigenobu S."/>
        </authorList>
    </citation>
    <scope>NUCLEOTIDE SEQUENCE [LARGE SCALE GENOMIC DNA]</scope>
</reference>
<keyword evidence="3" id="KW-1185">Reference proteome</keyword>
<dbReference type="SUPFAM" id="SSF51206">
    <property type="entry name" value="cAMP-binding domain-like"/>
    <property type="match status" value="1"/>
</dbReference>
<dbReference type="PANTHER" id="PTHR23011:SF38">
    <property type="entry name" value="CYCLIC NUCLEOTIDE-BINDING DOMAIN-CONTAINING PROTEIN"/>
    <property type="match status" value="1"/>
</dbReference>